<accession>A0A0R2LHN9</accession>
<dbReference type="OrthoDB" id="2329203at2"/>
<feature type="compositionally biased region" description="Basic and acidic residues" evidence="1">
    <location>
        <begin position="1"/>
        <end position="10"/>
    </location>
</feature>
<dbReference type="Proteomes" id="UP000051886">
    <property type="component" value="Unassembled WGS sequence"/>
</dbReference>
<sequence length="297" mass="33008">MTSPDKEIKRSKSGQHFAQPKQPSNNISQLLTFLLTLTLMCGLVGMSAKDSFLNQDFTKKQIVTNENVTVLHQGLSATVNSFVTDTETNFHIKGELISKKQVKDDVNEVIDNLYAGKSNLIAPNKIIQQVSKNFMGKVHQAGINTGSEEFLSYKSNFIAQVEAAINNQVHNSLLQKGGQFLRQSQKKMTTMFYLGMVISVILLVALLFQTRSFFRSAHYAGLAFFFNGLIVWLLAQLVRVSGVVDNLAASVGMYQSLITDYGNSVLAVFIHDASFFGYVGIFLLLVALFGRFIRRNS</sequence>
<feature type="region of interest" description="Disordered" evidence="1">
    <location>
        <begin position="1"/>
        <end position="22"/>
    </location>
</feature>
<dbReference type="RefSeq" id="WP_017866846.1">
    <property type="nucleotide sequence ID" value="NZ_BJYB01000039.1"/>
</dbReference>
<comment type="caution">
    <text evidence="3">The sequence shown here is derived from an EMBL/GenBank/DDBJ whole genome shotgun (WGS) entry which is preliminary data.</text>
</comment>
<dbReference type="AlphaFoldDB" id="A0A0R2LHN9"/>
<evidence type="ECO:0000313" key="4">
    <source>
        <dbReference type="Proteomes" id="UP000051886"/>
    </source>
</evidence>
<evidence type="ECO:0000256" key="1">
    <source>
        <dbReference type="SAM" id="MobiDB-lite"/>
    </source>
</evidence>
<keyword evidence="2" id="KW-0812">Transmembrane</keyword>
<feature type="transmembrane region" description="Helical" evidence="2">
    <location>
        <begin position="191"/>
        <end position="210"/>
    </location>
</feature>
<gene>
    <name evidence="3" type="ORF">IV66_GL002050</name>
</gene>
<evidence type="ECO:0000313" key="3">
    <source>
        <dbReference type="EMBL" id="KRN98285.1"/>
    </source>
</evidence>
<keyword evidence="4" id="KW-1185">Reference proteome</keyword>
<keyword evidence="2" id="KW-1133">Transmembrane helix</keyword>
<feature type="transmembrane region" description="Helical" evidence="2">
    <location>
        <begin position="27"/>
        <end position="46"/>
    </location>
</feature>
<keyword evidence="2" id="KW-0472">Membrane</keyword>
<dbReference type="EMBL" id="JQCN01000050">
    <property type="protein sequence ID" value="KRN98285.1"/>
    <property type="molecule type" value="Genomic_DNA"/>
</dbReference>
<name>A0A0R2LHN9_9LACO</name>
<reference evidence="3 4" key="1">
    <citation type="journal article" date="2015" name="Genome Announc.">
        <title>Expanding the biotechnology potential of lactobacilli through comparative genomics of 213 strains and associated genera.</title>
        <authorList>
            <person name="Sun Z."/>
            <person name="Harris H.M."/>
            <person name="McCann A."/>
            <person name="Guo C."/>
            <person name="Argimon S."/>
            <person name="Zhang W."/>
            <person name="Yang X."/>
            <person name="Jeffery I.B."/>
            <person name="Cooney J.C."/>
            <person name="Kagawa T.F."/>
            <person name="Liu W."/>
            <person name="Song Y."/>
            <person name="Salvetti E."/>
            <person name="Wrobel A."/>
            <person name="Rasinkangas P."/>
            <person name="Parkhill J."/>
            <person name="Rea M.C."/>
            <person name="O'Sullivan O."/>
            <person name="Ritari J."/>
            <person name="Douillard F.P."/>
            <person name="Paul Ross R."/>
            <person name="Yang R."/>
            <person name="Briner A.E."/>
            <person name="Felis G.E."/>
            <person name="de Vos W.M."/>
            <person name="Barrangou R."/>
            <person name="Klaenhammer T.R."/>
            <person name="Caufield P.W."/>
            <person name="Cui Y."/>
            <person name="Zhang H."/>
            <person name="O'Toole P.W."/>
        </authorList>
    </citation>
    <scope>NUCLEOTIDE SEQUENCE [LARGE SCALE GENOMIC DNA]</scope>
    <source>
        <strain evidence="3 4">NBRC 103219</strain>
    </source>
</reference>
<proteinExistence type="predicted"/>
<dbReference type="PATRIC" id="fig|449659.4.peg.2105"/>
<dbReference type="STRING" id="449659.IV66_GL002050"/>
<protein>
    <submittedName>
        <fullName evidence="3">Uncharacterized protein</fullName>
    </submittedName>
</protein>
<feature type="transmembrane region" description="Helical" evidence="2">
    <location>
        <begin position="216"/>
        <end position="235"/>
    </location>
</feature>
<evidence type="ECO:0000256" key="2">
    <source>
        <dbReference type="SAM" id="Phobius"/>
    </source>
</evidence>
<organism evidence="3 4">
    <name type="scientific">Ligilactobacillus pobuzihii</name>
    <dbReference type="NCBI Taxonomy" id="449659"/>
    <lineage>
        <taxon>Bacteria</taxon>
        <taxon>Bacillati</taxon>
        <taxon>Bacillota</taxon>
        <taxon>Bacilli</taxon>
        <taxon>Lactobacillales</taxon>
        <taxon>Lactobacillaceae</taxon>
        <taxon>Ligilactobacillus</taxon>
    </lineage>
</organism>
<feature type="transmembrane region" description="Helical" evidence="2">
    <location>
        <begin position="275"/>
        <end position="293"/>
    </location>
</feature>